<comment type="caution">
    <text evidence="2">The sequence shown here is derived from an EMBL/GenBank/DDBJ whole genome shotgun (WGS) entry which is preliminary data.</text>
</comment>
<accession>A0A7J6NJJ4</accession>
<dbReference type="EMBL" id="JABANP010000330">
    <property type="protein sequence ID" value="KAF4684072.1"/>
    <property type="molecule type" value="Genomic_DNA"/>
</dbReference>
<evidence type="ECO:0000256" key="1">
    <source>
        <dbReference type="SAM" id="SignalP"/>
    </source>
</evidence>
<dbReference type="Proteomes" id="UP000541610">
    <property type="component" value="Unassembled WGS sequence"/>
</dbReference>
<dbReference type="AlphaFoldDB" id="A0A7J6NJJ4"/>
<protein>
    <submittedName>
        <fullName evidence="2">Uncharacterized protein</fullName>
    </submittedName>
</protein>
<feature type="signal peptide" evidence="1">
    <location>
        <begin position="1"/>
        <end position="19"/>
    </location>
</feature>
<gene>
    <name evidence="2" type="ORF">FOZ60_008287</name>
</gene>
<sequence>MWDSSVLCVISVMLLLSAAQRPPPPSGKYVKVVHEPTDCVRVDFLPGEAAEVELFIDCHRSEKTSDDLSVVEIRPFYYQVAANSTHAYEDFRLDVESGCPYNVTDGDLETFDYDYKANTVTVKFEKNPLTLSPGVCPLPLRLG</sequence>
<organism evidence="2 3">
    <name type="scientific">Perkinsus olseni</name>
    <name type="common">Perkinsus atlanticus</name>
    <dbReference type="NCBI Taxonomy" id="32597"/>
    <lineage>
        <taxon>Eukaryota</taxon>
        <taxon>Sar</taxon>
        <taxon>Alveolata</taxon>
        <taxon>Perkinsozoa</taxon>
        <taxon>Perkinsea</taxon>
        <taxon>Perkinsida</taxon>
        <taxon>Perkinsidae</taxon>
        <taxon>Perkinsus</taxon>
    </lineage>
</organism>
<proteinExistence type="predicted"/>
<evidence type="ECO:0000313" key="2">
    <source>
        <dbReference type="EMBL" id="KAF4684072.1"/>
    </source>
</evidence>
<evidence type="ECO:0000313" key="3">
    <source>
        <dbReference type="Proteomes" id="UP000541610"/>
    </source>
</evidence>
<reference evidence="2 3" key="1">
    <citation type="submission" date="2020-04" db="EMBL/GenBank/DDBJ databases">
        <title>Perkinsus olseni comparative genomics.</title>
        <authorList>
            <person name="Bogema D.R."/>
        </authorList>
    </citation>
    <scope>NUCLEOTIDE SEQUENCE [LARGE SCALE GENOMIC DNA]</scope>
    <source>
        <strain evidence="2">00978-12</strain>
    </source>
</reference>
<name>A0A7J6NJJ4_PEROL</name>
<feature type="chain" id="PRO_5029670214" evidence="1">
    <location>
        <begin position="20"/>
        <end position="143"/>
    </location>
</feature>
<keyword evidence="1" id="KW-0732">Signal</keyword>